<dbReference type="FunFam" id="2.40.70.10:FF:000033">
    <property type="entry name" value="Aspartyl protease family protein"/>
    <property type="match status" value="1"/>
</dbReference>
<evidence type="ECO:0000256" key="6">
    <source>
        <dbReference type="PIRSR" id="PIRSR601461-1"/>
    </source>
</evidence>
<dbReference type="Pfam" id="PF14541">
    <property type="entry name" value="TAXi_C"/>
    <property type="match status" value="1"/>
</dbReference>
<feature type="active site" evidence="6">
    <location>
        <position position="358"/>
    </location>
</feature>
<dbReference type="PANTHER" id="PTHR47967">
    <property type="entry name" value="OS07G0603500 PROTEIN-RELATED"/>
    <property type="match status" value="1"/>
</dbReference>
<keyword evidence="2 7" id="KW-0645">Protease</keyword>
<feature type="signal peptide" evidence="8">
    <location>
        <begin position="1"/>
        <end position="22"/>
    </location>
</feature>
<accession>A0A4Y7IGL9</accession>
<evidence type="ECO:0000256" key="1">
    <source>
        <dbReference type="ARBA" id="ARBA00007447"/>
    </source>
</evidence>
<dbReference type="InterPro" id="IPR021109">
    <property type="entry name" value="Peptidase_aspartic_dom_sf"/>
</dbReference>
<dbReference type="CDD" id="cd05476">
    <property type="entry name" value="pepsin_A_like_plant"/>
    <property type="match status" value="1"/>
</dbReference>
<proteinExistence type="inferred from homology"/>
<evidence type="ECO:0000313" key="11">
    <source>
        <dbReference type="Proteomes" id="UP000316621"/>
    </source>
</evidence>
<feature type="chain" id="PRO_5021228356" description="Peptidase A1 domain-containing protein" evidence="8">
    <location>
        <begin position="23"/>
        <end position="478"/>
    </location>
</feature>
<feature type="domain" description="Peptidase A1" evidence="9">
    <location>
        <begin position="120"/>
        <end position="473"/>
    </location>
</feature>
<keyword evidence="11" id="KW-1185">Reference proteome</keyword>
<dbReference type="GO" id="GO:0006508">
    <property type="term" value="P:proteolysis"/>
    <property type="evidence" value="ECO:0007669"/>
    <property type="project" value="UniProtKB-KW"/>
</dbReference>
<organism evidence="10 11">
    <name type="scientific">Papaver somniferum</name>
    <name type="common">Opium poppy</name>
    <dbReference type="NCBI Taxonomy" id="3469"/>
    <lineage>
        <taxon>Eukaryota</taxon>
        <taxon>Viridiplantae</taxon>
        <taxon>Streptophyta</taxon>
        <taxon>Embryophyta</taxon>
        <taxon>Tracheophyta</taxon>
        <taxon>Spermatophyta</taxon>
        <taxon>Magnoliopsida</taxon>
        <taxon>Ranunculales</taxon>
        <taxon>Papaveraceae</taxon>
        <taxon>Papaveroideae</taxon>
        <taxon>Papaver</taxon>
    </lineage>
</organism>
<protein>
    <recommendedName>
        <fullName evidence="9">Peptidase A1 domain-containing protein</fullName>
    </recommendedName>
</protein>
<keyword evidence="3 7" id="KW-0064">Aspartyl protease</keyword>
<comment type="similarity">
    <text evidence="1 7">Belongs to the peptidase A1 family.</text>
</comment>
<dbReference type="InterPro" id="IPR001461">
    <property type="entry name" value="Aspartic_peptidase_A1"/>
</dbReference>
<dbReference type="Proteomes" id="UP000316621">
    <property type="component" value="Chromosome 1"/>
</dbReference>
<evidence type="ECO:0000256" key="4">
    <source>
        <dbReference type="ARBA" id="ARBA00022801"/>
    </source>
</evidence>
<keyword evidence="4 7" id="KW-0378">Hydrolase</keyword>
<dbReference type="PANTHER" id="PTHR47967:SF69">
    <property type="entry name" value="ASPARTIC PROTEINASE NANA, CHLOROPLAST"/>
    <property type="match status" value="1"/>
</dbReference>
<evidence type="ECO:0000256" key="3">
    <source>
        <dbReference type="ARBA" id="ARBA00022750"/>
    </source>
</evidence>
<name>A0A4Y7IGL9_PAPSO</name>
<dbReference type="OrthoDB" id="2747330at2759"/>
<keyword evidence="5" id="KW-0325">Glycoprotein</keyword>
<dbReference type="Pfam" id="PF14543">
    <property type="entry name" value="TAXi_N"/>
    <property type="match status" value="1"/>
</dbReference>
<dbReference type="EMBL" id="CM010715">
    <property type="protein sequence ID" value="RZC46842.1"/>
    <property type="molecule type" value="Genomic_DNA"/>
</dbReference>
<feature type="active site" evidence="6">
    <location>
        <position position="138"/>
    </location>
</feature>
<dbReference type="InterPro" id="IPR032861">
    <property type="entry name" value="TAXi_N"/>
</dbReference>
<dbReference type="PROSITE" id="PS00141">
    <property type="entry name" value="ASP_PROTEASE"/>
    <property type="match status" value="1"/>
</dbReference>
<keyword evidence="8" id="KW-0732">Signal</keyword>
<evidence type="ECO:0000256" key="2">
    <source>
        <dbReference type="ARBA" id="ARBA00022670"/>
    </source>
</evidence>
<dbReference type="InterPro" id="IPR033121">
    <property type="entry name" value="PEPTIDASE_A1"/>
</dbReference>
<sequence length="478" mass="53339">MTTSYSFAVVFHILIIFSSISSFPSGETKNGDREMRLELIHRHYMDDVSAPKTQYDKVKDLVQDDLIRVRMLYGRISRYHYDNGKVGKHSSAIIITTTKASNSSAVLPISSAAYKGIGQYFVQFRVGTPSKKFTLIVDTGSDLTWINCRYRCKKCTSRTRMNDHRIFQAARSLSFKTIPCSSNLCKNLTFSFVTCPSKRDPCQYDYGYQDGSTAHGFYAYETVTMSLTNGRKTRLHGVPIGCSYSTSTGTLGVVDGILGLGYNDNSFATKATAKFGNNFSYCLVDHLSPKNVSSYLTFGYSKHLVSGSSPPTNLQFTNIQAIDGLYHVNIVGISIGGLVLKIPSEIFSFQNQGGVILDSGSSLTFLVEPAYKTVMKYLMAAFTKFKQVKDESFEFCFQSQGFHESAVPKLVFHFADSVRFEPHLKSYVIDVSDGVKCLGFIPNAWPGISIIGNIMQQNFLWEFDLKWKRLGFAPSTCT</sequence>
<evidence type="ECO:0000256" key="5">
    <source>
        <dbReference type="ARBA" id="ARBA00023180"/>
    </source>
</evidence>
<gene>
    <name evidence="10" type="ORF">C5167_039790</name>
</gene>
<dbReference type="InterPro" id="IPR051708">
    <property type="entry name" value="Plant_Aspart_Prot_A1"/>
</dbReference>
<dbReference type="PROSITE" id="PS51767">
    <property type="entry name" value="PEPTIDASE_A1"/>
    <property type="match status" value="1"/>
</dbReference>
<reference evidence="10 11" key="1">
    <citation type="journal article" date="2018" name="Science">
        <title>The opium poppy genome and morphinan production.</title>
        <authorList>
            <person name="Guo L."/>
            <person name="Winzer T."/>
            <person name="Yang X."/>
            <person name="Li Y."/>
            <person name="Ning Z."/>
            <person name="He Z."/>
            <person name="Teodor R."/>
            <person name="Lu Y."/>
            <person name="Bowser T.A."/>
            <person name="Graham I.A."/>
            <person name="Ye K."/>
        </authorList>
    </citation>
    <scope>NUCLEOTIDE SEQUENCE [LARGE SCALE GENOMIC DNA]</scope>
    <source>
        <strain evidence="11">cv. HN1</strain>
        <tissue evidence="10">Leaves</tissue>
    </source>
</reference>
<dbReference type="OMA" id="GSEFTWF"/>
<evidence type="ECO:0000256" key="7">
    <source>
        <dbReference type="RuleBase" id="RU000454"/>
    </source>
</evidence>
<dbReference type="InterPro" id="IPR032799">
    <property type="entry name" value="TAXi_C"/>
</dbReference>
<dbReference type="PRINTS" id="PR00792">
    <property type="entry name" value="PEPSIN"/>
</dbReference>
<dbReference type="InterPro" id="IPR034161">
    <property type="entry name" value="Pepsin-like_plant"/>
</dbReference>
<evidence type="ECO:0000256" key="8">
    <source>
        <dbReference type="SAM" id="SignalP"/>
    </source>
</evidence>
<evidence type="ECO:0000259" key="9">
    <source>
        <dbReference type="PROSITE" id="PS51767"/>
    </source>
</evidence>
<dbReference type="SUPFAM" id="SSF50630">
    <property type="entry name" value="Acid proteases"/>
    <property type="match status" value="1"/>
</dbReference>
<dbReference type="AlphaFoldDB" id="A0A4Y7IGL9"/>
<dbReference type="Gramene" id="RZC46842">
    <property type="protein sequence ID" value="RZC46842"/>
    <property type="gene ID" value="C5167_039790"/>
</dbReference>
<dbReference type="GO" id="GO:0004190">
    <property type="term" value="F:aspartic-type endopeptidase activity"/>
    <property type="evidence" value="ECO:0007669"/>
    <property type="project" value="UniProtKB-KW"/>
</dbReference>
<evidence type="ECO:0000313" key="10">
    <source>
        <dbReference type="EMBL" id="RZC46842.1"/>
    </source>
</evidence>
<dbReference type="InterPro" id="IPR001969">
    <property type="entry name" value="Aspartic_peptidase_AS"/>
</dbReference>
<dbReference type="Gene3D" id="2.40.70.10">
    <property type="entry name" value="Acid Proteases"/>
    <property type="match status" value="2"/>
</dbReference>